<comment type="catalytic activity">
    <reaction evidence="14 16">
        <text>L-threonyl-[protein] + ATP = O-phospho-L-threonyl-[protein] + ADP + H(+)</text>
        <dbReference type="Rhea" id="RHEA:46608"/>
        <dbReference type="Rhea" id="RHEA-COMP:11060"/>
        <dbReference type="Rhea" id="RHEA-COMP:11605"/>
        <dbReference type="ChEBI" id="CHEBI:15378"/>
        <dbReference type="ChEBI" id="CHEBI:30013"/>
        <dbReference type="ChEBI" id="CHEBI:30616"/>
        <dbReference type="ChEBI" id="CHEBI:61977"/>
        <dbReference type="ChEBI" id="CHEBI:456216"/>
        <dbReference type="EC" id="2.7.11.1"/>
    </reaction>
</comment>
<keyword evidence="6" id="KW-0732">Signal</keyword>
<dbReference type="PANTHER" id="PTHR27002">
    <property type="entry name" value="RECEPTOR-LIKE SERINE/THREONINE-PROTEIN KINASE SD1-8"/>
    <property type="match status" value="1"/>
</dbReference>
<dbReference type="EC" id="2.7.11.1" evidence="16"/>
<evidence type="ECO:0000313" key="24">
    <source>
        <dbReference type="Proteomes" id="UP001058974"/>
    </source>
</evidence>
<sequence>MALIKKVVSTKKFQLITFQLRPQGIRVLPGRLQDRELVGDDEVTPDEDLVHFTLLVGAEPINYSIWYKDFPDKTFVWVANRDTPLQNSNGTLKIQDDGSLILLNQESSIIWSSNQTVSSVSNPVLRLLDNGNLVLIEEQEKNNTNYIWQSFDHPTDTLLPGMKLGWNLDTRVEIRVTSWKSQDDPSTGDCYFSLDFHGVTDIYLWNKQQRVFRTGSWNGKTFGGVPILNTIAELNDEIVADNHQAYYYPAGLLQSNLSRLIVNSTGSIERYAWIWSTKSWSKVWFAPAVDCDHYGACGPFGICDANAFPICECVTGFDVKNQRQWDLRNFSDGCVRKTELECGKDKFLQLKAVQLPDTRNVFVNKSMTLFECEKMCLDDCSCTAYANEVITNGGTGCVMWNYSLVDMRQFSEAGQDLFIRLAASDVDEADAGSAGGSQKNAGKIAGITIAIAILILGVIIFILRKRRKLKRIQKVNTNQRGHSDKGQKTLLHEVKFSNSGEYSDERNIDELELPQFEFHVIADATNCFSLANKLGEGGFGTVYKGRLVDGQEIAVKRLSTSSGQGNVEFKNEVRSIAKLQHRNLVRLFGCCIEKDEKMLIYEYLENNSLDSILFDQAKNSKLDWPMRFNIICGIAKGLLYLHHDSRFRIIHRDLKASNVLLDREMNPKISDFGIARIFDKDQTHSNTKRVVGTYGYMSPEYAMGGYFSVKSDVFSFGVLVLEIISGMKNRGFHFSDDLNLLGHAWRLWNEGKVLELIDSSYADSYSESEVIRCINVGLICVQEKIEDRPTMPSVVMMLNSETTMLPQPKHPGFVLGRNPGESDSSSARQEESHSINQVTVTIVNGR</sequence>
<protein>
    <recommendedName>
        <fullName evidence="16">Receptor-like serine/threonine-protein kinase</fullName>
        <ecNumber evidence="16">2.7.11.1</ecNumber>
    </recommendedName>
</protein>
<keyword evidence="3 16" id="KW-0723">Serine/threonine-protein kinase</keyword>
<keyword evidence="4 16" id="KW-0808">Transferase</keyword>
<keyword evidence="11 19" id="KW-0472">Membrane</keyword>
<dbReference type="PROSITE" id="PS50011">
    <property type="entry name" value="PROTEIN_KINASE_DOM"/>
    <property type="match status" value="1"/>
</dbReference>
<comment type="caution">
    <text evidence="23">The sequence shown here is derived from an EMBL/GenBank/DDBJ whole genome shotgun (WGS) entry which is preliminary data.</text>
</comment>
<dbReference type="PROSITE" id="PS00107">
    <property type="entry name" value="PROTEIN_KINASE_ATP"/>
    <property type="match status" value="1"/>
</dbReference>
<evidence type="ECO:0000259" key="20">
    <source>
        <dbReference type="PROSITE" id="PS50011"/>
    </source>
</evidence>
<keyword evidence="8 16" id="KW-0418">Kinase</keyword>
<evidence type="ECO:0000256" key="13">
    <source>
        <dbReference type="ARBA" id="ARBA00023180"/>
    </source>
</evidence>
<dbReference type="InterPro" id="IPR001245">
    <property type="entry name" value="Ser-Thr/Tyr_kinase_cat_dom"/>
</dbReference>
<dbReference type="FunFam" id="3.30.200.20:FF:000195">
    <property type="entry name" value="G-type lectin S-receptor-like serine/threonine-protein kinase"/>
    <property type="match status" value="1"/>
</dbReference>
<evidence type="ECO:0000256" key="8">
    <source>
        <dbReference type="ARBA" id="ARBA00022777"/>
    </source>
</evidence>
<evidence type="ECO:0000259" key="21">
    <source>
        <dbReference type="PROSITE" id="PS50927"/>
    </source>
</evidence>
<dbReference type="CDD" id="cd01098">
    <property type="entry name" value="PAN_AP_plant"/>
    <property type="match status" value="1"/>
</dbReference>
<dbReference type="AlphaFoldDB" id="A0A9D5H0L2"/>
<keyword evidence="13" id="KW-0325">Glycoprotein</keyword>
<evidence type="ECO:0000256" key="4">
    <source>
        <dbReference type="ARBA" id="ARBA00022679"/>
    </source>
</evidence>
<dbReference type="InterPro" id="IPR021820">
    <property type="entry name" value="S-locus_recpt_kinase_C"/>
</dbReference>
<name>A0A9D5H0L2_PEA</name>
<dbReference type="InterPro" id="IPR008271">
    <property type="entry name" value="Ser/Thr_kinase_AS"/>
</dbReference>
<evidence type="ECO:0000256" key="3">
    <source>
        <dbReference type="ARBA" id="ARBA00022527"/>
    </source>
</evidence>
<keyword evidence="12" id="KW-1015">Disulfide bond</keyword>
<dbReference type="InterPro" id="IPR036426">
    <property type="entry name" value="Bulb-type_lectin_dom_sf"/>
</dbReference>
<dbReference type="InterPro" id="IPR024171">
    <property type="entry name" value="SRK-like_kinase"/>
</dbReference>
<evidence type="ECO:0000256" key="1">
    <source>
        <dbReference type="ARBA" id="ARBA00004251"/>
    </source>
</evidence>
<keyword evidence="9 16" id="KW-0067">ATP-binding</keyword>
<dbReference type="CDD" id="cd14066">
    <property type="entry name" value="STKc_IRAK"/>
    <property type="match status" value="1"/>
</dbReference>
<evidence type="ECO:0000259" key="22">
    <source>
        <dbReference type="PROSITE" id="PS50948"/>
    </source>
</evidence>
<dbReference type="Gene3D" id="1.10.510.10">
    <property type="entry name" value="Transferase(Phosphotransferase) domain 1"/>
    <property type="match status" value="1"/>
</dbReference>
<dbReference type="SMART" id="SM00108">
    <property type="entry name" value="B_lectin"/>
    <property type="match status" value="1"/>
</dbReference>
<dbReference type="SMART" id="SM00220">
    <property type="entry name" value="S_TKc"/>
    <property type="match status" value="1"/>
</dbReference>
<feature type="transmembrane region" description="Helical" evidence="19">
    <location>
        <begin position="444"/>
        <end position="463"/>
    </location>
</feature>
<dbReference type="PIRSF" id="PIRSF000641">
    <property type="entry name" value="SRK"/>
    <property type="match status" value="1"/>
</dbReference>
<dbReference type="InterPro" id="IPR011009">
    <property type="entry name" value="Kinase-like_dom_sf"/>
</dbReference>
<evidence type="ECO:0000256" key="11">
    <source>
        <dbReference type="ARBA" id="ARBA00023136"/>
    </source>
</evidence>
<reference evidence="23 24" key="1">
    <citation type="journal article" date="2022" name="Nat. Genet.">
        <title>Improved pea reference genome and pan-genome highlight genomic features and evolutionary characteristics.</title>
        <authorList>
            <person name="Yang T."/>
            <person name="Liu R."/>
            <person name="Luo Y."/>
            <person name="Hu S."/>
            <person name="Wang D."/>
            <person name="Wang C."/>
            <person name="Pandey M.K."/>
            <person name="Ge S."/>
            <person name="Xu Q."/>
            <person name="Li N."/>
            <person name="Li G."/>
            <person name="Huang Y."/>
            <person name="Saxena R.K."/>
            <person name="Ji Y."/>
            <person name="Li M."/>
            <person name="Yan X."/>
            <person name="He Y."/>
            <person name="Liu Y."/>
            <person name="Wang X."/>
            <person name="Xiang C."/>
            <person name="Varshney R.K."/>
            <person name="Ding H."/>
            <person name="Gao S."/>
            <person name="Zong X."/>
        </authorList>
    </citation>
    <scope>NUCLEOTIDE SEQUENCE [LARGE SCALE GENOMIC DNA]</scope>
    <source>
        <strain evidence="23 24">cv. Zhongwan 6</strain>
    </source>
</reference>
<keyword evidence="2" id="KW-1003">Cell membrane</keyword>
<keyword evidence="7 16" id="KW-0547">Nucleotide-binding</keyword>
<dbReference type="Pfam" id="PF11883">
    <property type="entry name" value="DUF3403"/>
    <property type="match status" value="1"/>
</dbReference>
<dbReference type="SUPFAM" id="SSF51110">
    <property type="entry name" value="alpha-D-mannose-specific plant lectins"/>
    <property type="match status" value="1"/>
</dbReference>
<evidence type="ECO:0000256" key="16">
    <source>
        <dbReference type="PIRNR" id="PIRNR000641"/>
    </source>
</evidence>
<dbReference type="Pfam" id="PF00954">
    <property type="entry name" value="S_locus_glycop"/>
    <property type="match status" value="1"/>
</dbReference>
<comment type="catalytic activity">
    <reaction evidence="15 16">
        <text>L-seryl-[protein] + ATP = O-phospho-L-seryl-[protein] + ADP + H(+)</text>
        <dbReference type="Rhea" id="RHEA:17989"/>
        <dbReference type="Rhea" id="RHEA-COMP:9863"/>
        <dbReference type="Rhea" id="RHEA-COMP:11604"/>
        <dbReference type="ChEBI" id="CHEBI:15378"/>
        <dbReference type="ChEBI" id="CHEBI:29999"/>
        <dbReference type="ChEBI" id="CHEBI:30616"/>
        <dbReference type="ChEBI" id="CHEBI:83421"/>
        <dbReference type="ChEBI" id="CHEBI:456216"/>
        <dbReference type="EC" id="2.7.11.1"/>
    </reaction>
</comment>
<keyword evidence="24" id="KW-1185">Reference proteome</keyword>
<feature type="region of interest" description="Disordered" evidence="18">
    <location>
        <begin position="814"/>
        <end position="838"/>
    </location>
</feature>
<dbReference type="Gene3D" id="2.90.10.10">
    <property type="entry name" value="Bulb-type lectin domain"/>
    <property type="match status" value="1"/>
</dbReference>
<dbReference type="Gene3D" id="3.30.200.20">
    <property type="entry name" value="Phosphorylase Kinase, domain 1"/>
    <property type="match status" value="1"/>
</dbReference>
<keyword evidence="10 19" id="KW-1133">Transmembrane helix</keyword>
<dbReference type="GO" id="GO:0048544">
    <property type="term" value="P:recognition of pollen"/>
    <property type="evidence" value="ECO:0007669"/>
    <property type="project" value="InterPro"/>
</dbReference>
<evidence type="ECO:0000256" key="5">
    <source>
        <dbReference type="ARBA" id="ARBA00022692"/>
    </source>
</evidence>
<evidence type="ECO:0000256" key="6">
    <source>
        <dbReference type="ARBA" id="ARBA00022729"/>
    </source>
</evidence>
<evidence type="ECO:0000256" key="2">
    <source>
        <dbReference type="ARBA" id="ARBA00022475"/>
    </source>
</evidence>
<evidence type="ECO:0000256" key="19">
    <source>
        <dbReference type="SAM" id="Phobius"/>
    </source>
</evidence>
<organism evidence="23 24">
    <name type="scientific">Pisum sativum</name>
    <name type="common">Garden pea</name>
    <name type="synonym">Lathyrus oleraceus</name>
    <dbReference type="NCBI Taxonomy" id="3888"/>
    <lineage>
        <taxon>Eukaryota</taxon>
        <taxon>Viridiplantae</taxon>
        <taxon>Streptophyta</taxon>
        <taxon>Embryophyta</taxon>
        <taxon>Tracheophyta</taxon>
        <taxon>Spermatophyta</taxon>
        <taxon>Magnoliopsida</taxon>
        <taxon>eudicotyledons</taxon>
        <taxon>Gunneridae</taxon>
        <taxon>Pentapetalae</taxon>
        <taxon>rosids</taxon>
        <taxon>fabids</taxon>
        <taxon>Fabales</taxon>
        <taxon>Fabaceae</taxon>
        <taxon>Papilionoideae</taxon>
        <taxon>50 kb inversion clade</taxon>
        <taxon>NPAAA clade</taxon>
        <taxon>Hologalegina</taxon>
        <taxon>IRL clade</taxon>
        <taxon>Fabeae</taxon>
        <taxon>Lathyrus</taxon>
    </lineage>
</organism>
<dbReference type="PANTHER" id="PTHR27002:SF150">
    <property type="entry name" value="RECEPTOR-LIKE SERINE_THREONINE-PROTEIN KINASE SD1-8"/>
    <property type="match status" value="1"/>
</dbReference>
<dbReference type="InterPro" id="IPR000858">
    <property type="entry name" value="S_locus_glycoprot_dom"/>
</dbReference>
<dbReference type="GO" id="GO:0005524">
    <property type="term" value="F:ATP binding"/>
    <property type="evidence" value="ECO:0007669"/>
    <property type="project" value="UniProtKB-UniRule"/>
</dbReference>
<dbReference type="InterPro" id="IPR017441">
    <property type="entry name" value="Protein_kinase_ATP_BS"/>
</dbReference>
<feature type="domain" description="Protein kinase" evidence="20">
    <location>
        <begin position="528"/>
        <end position="813"/>
    </location>
</feature>
<dbReference type="PROSITE" id="PS50927">
    <property type="entry name" value="BULB_LECTIN"/>
    <property type="match status" value="1"/>
</dbReference>
<accession>A0A9D5H0L2</accession>
<dbReference type="GO" id="GO:0004674">
    <property type="term" value="F:protein serine/threonine kinase activity"/>
    <property type="evidence" value="ECO:0007669"/>
    <property type="project" value="UniProtKB-KW"/>
</dbReference>
<dbReference type="EMBL" id="JAMSHJ010000001">
    <property type="protein sequence ID" value="KAI5448185.1"/>
    <property type="molecule type" value="Genomic_DNA"/>
</dbReference>
<keyword evidence="5 19" id="KW-0812">Transmembrane</keyword>
<feature type="domain" description="Bulb-type lectin" evidence="21">
    <location>
        <begin position="28"/>
        <end position="148"/>
    </location>
</feature>
<dbReference type="SMART" id="SM00473">
    <property type="entry name" value="PAN_AP"/>
    <property type="match status" value="1"/>
</dbReference>
<evidence type="ECO:0000313" key="23">
    <source>
        <dbReference type="EMBL" id="KAI5448185.1"/>
    </source>
</evidence>
<dbReference type="InterPro" id="IPR001480">
    <property type="entry name" value="Bulb-type_lectin_dom"/>
</dbReference>
<dbReference type="Pfam" id="PF08276">
    <property type="entry name" value="PAN_2"/>
    <property type="match status" value="1"/>
</dbReference>
<dbReference type="GO" id="GO:0005886">
    <property type="term" value="C:plasma membrane"/>
    <property type="evidence" value="ECO:0007669"/>
    <property type="project" value="UniProtKB-SubCell"/>
</dbReference>
<dbReference type="PROSITE" id="PS50948">
    <property type="entry name" value="PAN"/>
    <property type="match status" value="1"/>
</dbReference>
<dbReference type="Proteomes" id="UP001058974">
    <property type="component" value="Chromosome 1"/>
</dbReference>
<dbReference type="CDD" id="cd00028">
    <property type="entry name" value="B_lectin"/>
    <property type="match status" value="1"/>
</dbReference>
<evidence type="ECO:0000256" key="17">
    <source>
        <dbReference type="PROSITE-ProRule" id="PRU10141"/>
    </source>
</evidence>
<dbReference type="SUPFAM" id="SSF56112">
    <property type="entry name" value="Protein kinase-like (PK-like)"/>
    <property type="match status" value="1"/>
</dbReference>
<evidence type="ECO:0000256" key="15">
    <source>
        <dbReference type="ARBA" id="ARBA00048679"/>
    </source>
</evidence>
<dbReference type="FunFam" id="1.10.510.10:FF:000060">
    <property type="entry name" value="G-type lectin S-receptor-like serine/threonine-protein kinase"/>
    <property type="match status" value="1"/>
</dbReference>
<dbReference type="InterPro" id="IPR000719">
    <property type="entry name" value="Prot_kinase_dom"/>
</dbReference>
<feature type="domain" description="Apple" evidence="22">
    <location>
        <begin position="342"/>
        <end position="422"/>
    </location>
</feature>
<evidence type="ECO:0000256" key="18">
    <source>
        <dbReference type="SAM" id="MobiDB-lite"/>
    </source>
</evidence>
<comment type="subcellular location">
    <subcellularLocation>
        <location evidence="1">Cell membrane</location>
        <topology evidence="1">Single-pass type I membrane protein</topology>
    </subcellularLocation>
</comment>
<proteinExistence type="inferred from homology"/>
<dbReference type="InterPro" id="IPR003609">
    <property type="entry name" value="Pan_app"/>
</dbReference>
<evidence type="ECO:0000256" key="10">
    <source>
        <dbReference type="ARBA" id="ARBA00022989"/>
    </source>
</evidence>
<comment type="similarity">
    <text evidence="16">Belongs to the protein kinase superfamily. Ser/Thr protein kinase family.</text>
</comment>
<gene>
    <name evidence="23" type="ORF">KIW84_015561</name>
</gene>
<evidence type="ECO:0000256" key="7">
    <source>
        <dbReference type="ARBA" id="ARBA00022741"/>
    </source>
</evidence>
<feature type="binding site" evidence="17">
    <location>
        <position position="556"/>
    </location>
    <ligand>
        <name>ATP</name>
        <dbReference type="ChEBI" id="CHEBI:30616"/>
    </ligand>
</feature>
<evidence type="ECO:0000256" key="9">
    <source>
        <dbReference type="ARBA" id="ARBA00022840"/>
    </source>
</evidence>
<dbReference type="Pfam" id="PF07714">
    <property type="entry name" value="PK_Tyr_Ser-Thr"/>
    <property type="match status" value="1"/>
</dbReference>
<dbReference type="PROSITE" id="PS00108">
    <property type="entry name" value="PROTEIN_KINASE_ST"/>
    <property type="match status" value="1"/>
</dbReference>
<dbReference type="Pfam" id="PF01453">
    <property type="entry name" value="B_lectin"/>
    <property type="match status" value="1"/>
</dbReference>
<evidence type="ECO:0000256" key="14">
    <source>
        <dbReference type="ARBA" id="ARBA00047899"/>
    </source>
</evidence>
<evidence type="ECO:0000256" key="12">
    <source>
        <dbReference type="ARBA" id="ARBA00023157"/>
    </source>
</evidence>
<dbReference type="Gramene" id="Psat01G0556100-T1">
    <property type="protein sequence ID" value="KAI5448185.1"/>
    <property type="gene ID" value="KIW84_015561"/>
</dbReference>